<dbReference type="Proteomes" id="UP000815325">
    <property type="component" value="Unassembled WGS sequence"/>
</dbReference>
<organism evidence="1 2">
    <name type="scientific">Dunaliella salina</name>
    <name type="common">Green alga</name>
    <name type="synonym">Protococcus salinus</name>
    <dbReference type="NCBI Taxonomy" id="3046"/>
    <lineage>
        <taxon>Eukaryota</taxon>
        <taxon>Viridiplantae</taxon>
        <taxon>Chlorophyta</taxon>
        <taxon>core chlorophytes</taxon>
        <taxon>Chlorophyceae</taxon>
        <taxon>CS clade</taxon>
        <taxon>Chlamydomonadales</taxon>
        <taxon>Dunaliellaceae</taxon>
        <taxon>Dunaliella</taxon>
    </lineage>
</organism>
<gene>
    <name evidence="1" type="ORF">DUNSADRAFT_7860</name>
</gene>
<protein>
    <recommendedName>
        <fullName evidence="3">Encoded protein</fullName>
    </recommendedName>
</protein>
<evidence type="ECO:0000313" key="2">
    <source>
        <dbReference type="Proteomes" id="UP000815325"/>
    </source>
</evidence>
<proteinExistence type="predicted"/>
<dbReference type="EMBL" id="MU072297">
    <property type="protein sequence ID" value="KAF5825646.1"/>
    <property type="molecule type" value="Genomic_DNA"/>
</dbReference>
<comment type="caution">
    <text evidence="1">The sequence shown here is derived from an EMBL/GenBank/DDBJ whole genome shotgun (WGS) entry which is preliminary data.</text>
</comment>
<name>A0ABQ7FT34_DUNSA</name>
<evidence type="ECO:0008006" key="3">
    <source>
        <dbReference type="Google" id="ProtNLM"/>
    </source>
</evidence>
<keyword evidence="2" id="KW-1185">Reference proteome</keyword>
<evidence type="ECO:0000313" key="1">
    <source>
        <dbReference type="EMBL" id="KAF5825646.1"/>
    </source>
</evidence>
<accession>A0ABQ7FT34</accession>
<reference evidence="1" key="1">
    <citation type="submission" date="2017-08" db="EMBL/GenBank/DDBJ databases">
        <authorList>
            <person name="Polle J.E."/>
            <person name="Barry K."/>
            <person name="Cushman J."/>
            <person name="Schmutz J."/>
            <person name="Tran D."/>
            <person name="Hathwaick L.T."/>
            <person name="Yim W.C."/>
            <person name="Jenkins J."/>
            <person name="Mckie-Krisberg Z.M."/>
            <person name="Prochnik S."/>
            <person name="Lindquist E."/>
            <person name="Dockter R.B."/>
            <person name="Adam C."/>
            <person name="Molina H."/>
            <person name="Bunkerborg J."/>
            <person name="Jin E."/>
            <person name="Buchheim M."/>
            <person name="Magnuson J."/>
        </authorList>
    </citation>
    <scope>NUCLEOTIDE SEQUENCE</scope>
    <source>
        <strain evidence="1">CCAP 19/18</strain>
    </source>
</reference>
<sequence>MVPSQQRKCAWMSCKCCMSVRALHTHQPINHSHTHTQVHQPDVSMHSCPADAASLRTCLLCICVHAAQPVPLSPVQSLNASNTPYGAGG</sequence>